<sequence>MKVGEDTIGSRSGITEFASKVAEKCHGLPLALNVLGEEGVLILPTPPIPYIRLVLNPSLMGKLLDSKAGKDSTLHFVCYLPSFSFRRYLLESFKKNHTLQSMVVQCFVDLLSCGPCGM</sequence>
<protein>
    <recommendedName>
        <fullName evidence="3">NB-ARC domain-containing protein</fullName>
    </recommendedName>
</protein>
<comment type="caution">
    <text evidence="1">The sequence shown here is derived from an EMBL/GenBank/DDBJ whole genome shotgun (WGS) entry which is preliminary data.</text>
</comment>
<organism evidence="1 2">
    <name type="scientific">Microthlaspi erraticum</name>
    <dbReference type="NCBI Taxonomy" id="1685480"/>
    <lineage>
        <taxon>Eukaryota</taxon>
        <taxon>Viridiplantae</taxon>
        <taxon>Streptophyta</taxon>
        <taxon>Embryophyta</taxon>
        <taxon>Tracheophyta</taxon>
        <taxon>Spermatophyta</taxon>
        <taxon>Magnoliopsida</taxon>
        <taxon>eudicotyledons</taxon>
        <taxon>Gunneridae</taxon>
        <taxon>Pentapetalae</taxon>
        <taxon>rosids</taxon>
        <taxon>malvids</taxon>
        <taxon>Brassicales</taxon>
        <taxon>Brassicaceae</taxon>
        <taxon>Coluteocarpeae</taxon>
        <taxon>Microthlaspi</taxon>
    </lineage>
</organism>
<proteinExistence type="predicted"/>
<gene>
    <name evidence="1" type="ORF">MERR_LOCUS23534</name>
</gene>
<keyword evidence="2" id="KW-1185">Reference proteome</keyword>
<dbReference type="Proteomes" id="UP000467841">
    <property type="component" value="Unassembled WGS sequence"/>
</dbReference>
<reference evidence="1" key="1">
    <citation type="submission" date="2020-01" db="EMBL/GenBank/DDBJ databases">
        <authorList>
            <person name="Mishra B."/>
        </authorList>
    </citation>
    <scope>NUCLEOTIDE SEQUENCE [LARGE SCALE GENOMIC DNA]</scope>
</reference>
<evidence type="ECO:0008006" key="3">
    <source>
        <dbReference type="Google" id="ProtNLM"/>
    </source>
</evidence>
<accession>A0A6D2J044</accession>
<dbReference type="OrthoDB" id="664960at2759"/>
<dbReference type="AlphaFoldDB" id="A0A6D2J044"/>
<evidence type="ECO:0000313" key="2">
    <source>
        <dbReference type="Proteomes" id="UP000467841"/>
    </source>
</evidence>
<evidence type="ECO:0000313" key="1">
    <source>
        <dbReference type="EMBL" id="CAA7036299.1"/>
    </source>
</evidence>
<name>A0A6D2J044_9BRAS</name>
<dbReference type="EMBL" id="CACVBM020001163">
    <property type="protein sequence ID" value="CAA7036299.1"/>
    <property type="molecule type" value="Genomic_DNA"/>
</dbReference>